<comment type="caution">
    <text evidence="1">The sequence shown here is derived from an EMBL/GenBank/DDBJ whole genome shotgun (WGS) entry which is preliminary data.</text>
</comment>
<keyword evidence="2" id="KW-1185">Reference proteome</keyword>
<dbReference type="AlphaFoldDB" id="A0A4R0GDQ6"/>
<name>A0A4R0GDQ6_9ACTN</name>
<keyword evidence="1" id="KW-0238">DNA-binding</keyword>
<proteinExistence type="predicted"/>
<gene>
    <name evidence="1" type="ORF">E0H26_20770</name>
</gene>
<evidence type="ECO:0000313" key="1">
    <source>
        <dbReference type="EMBL" id="TCB95374.1"/>
    </source>
</evidence>
<protein>
    <submittedName>
        <fullName evidence="1">DNA-binding protein</fullName>
    </submittedName>
</protein>
<evidence type="ECO:0000313" key="2">
    <source>
        <dbReference type="Proteomes" id="UP000292274"/>
    </source>
</evidence>
<dbReference type="GO" id="GO:0003677">
    <property type="term" value="F:DNA binding"/>
    <property type="evidence" value="ECO:0007669"/>
    <property type="project" value="UniProtKB-KW"/>
</dbReference>
<organism evidence="1 2">
    <name type="scientific">Micromonospora zingiberis</name>
    <dbReference type="NCBI Taxonomy" id="2053011"/>
    <lineage>
        <taxon>Bacteria</taxon>
        <taxon>Bacillati</taxon>
        <taxon>Actinomycetota</taxon>
        <taxon>Actinomycetes</taxon>
        <taxon>Micromonosporales</taxon>
        <taxon>Micromonosporaceae</taxon>
        <taxon>Micromonospora</taxon>
    </lineage>
</organism>
<dbReference type="OrthoDB" id="4470560at2"/>
<sequence length="149" mass="16090">MTAESIASAEADRARAHRTYAALQRLTDRHAATETQRRRHTNPYAADPYEAIAVLLALAAGAVEPTPGEEPVDEADLLAALALFPPLRAEVNTMEVGLLNLARSRGLTWQAIGQGLGLGSAQAARQRYDRLAARTAETDRTEETDLATR</sequence>
<dbReference type="RefSeq" id="WP_131306260.1">
    <property type="nucleotide sequence ID" value="NZ_SJJR01000015.1"/>
</dbReference>
<accession>A0A4R0GDQ6</accession>
<dbReference type="EMBL" id="SJJR01000015">
    <property type="protein sequence ID" value="TCB95374.1"/>
    <property type="molecule type" value="Genomic_DNA"/>
</dbReference>
<dbReference type="Proteomes" id="UP000292274">
    <property type="component" value="Unassembled WGS sequence"/>
</dbReference>
<reference evidence="1 2" key="1">
    <citation type="submission" date="2019-02" db="EMBL/GenBank/DDBJ databases">
        <title>Jishengella sp. nov., isolated from a root of Zingiber montanum.</title>
        <authorList>
            <person name="Kuncharoen N."/>
            <person name="Kudo T."/>
            <person name="Masahiro Y."/>
            <person name="Ohkuma M."/>
            <person name="Tanasupawat S."/>
        </authorList>
    </citation>
    <scope>NUCLEOTIDE SEQUENCE [LARGE SCALE GENOMIC DNA]</scope>
    <source>
        <strain evidence="1 2">PLAI 1-1</strain>
    </source>
</reference>